<dbReference type="Proteomes" id="UP000230069">
    <property type="component" value="Unassembled WGS sequence"/>
</dbReference>
<proteinExistence type="predicted"/>
<dbReference type="AlphaFoldDB" id="A0A2G5CMJ0"/>
<dbReference type="OrthoDB" id="742600at2759"/>
<dbReference type="PANTHER" id="PTHR34537:SF2">
    <property type="entry name" value="FERREDOXIN-LIKE PROTEIN"/>
    <property type="match status" value="1"/>
</dbReference>
<dbReference type="InParanoid" id="A0A2G5CMJ0"/>
<dbReference type="PANTHER" id="PTHR34537">
    <property type="entry name" value="OS08G0459300 PROTEIN"/>
    <property type="match status" value="1"/>
</dbReference>
<dbReference type="EMBL" id="KZ305061">
    <property type="protein sequence ID" value="PIA32532.1"/>
    <property type="molecule type" value="Genomic_DNA"/>
</dbReference>
<reference evidence="3 4" key="1">
    <citation type="submission" date="2017-09" db="EMBL/GenBank/DDBJ databases">
        <title>WGS assembly of Aquilegia coerulea Goldsmith.</title>
        <authorList>
            <person name="Hodges S."/>
            <person name="Kramer E."/>
            <person name="Nordborg M."/>
            <person name="Tomkins J."/>
            <person name="Borevitz J."/>
            <person name="Derieg N."/>
            <person name="Yan J."/>
            <person name="Mihaltcheva S."/>
            <person name="Hayes R.D."/>
            <person name="Rokhsar D."/>
        </authorList>
    </citation>
    <scope>NUCLEOTIDE SEQUENCE [LARGE SCALE GENOMIC DNA]</scope>
    <source>
        <strain evidence="4">cv. Goldsmith</strain>
    </source>
</reference>
<dbReference type="FunCoup" id="A0A2G5CMJ0">
    <property type="interactions" value="368"/>
</dbReference>
<keyword evidence="1" id="KW-1133">Transmembrane helix</keyword>
<evidence type="ECO:0000256" key="1">
    <source>
        <dbReference type="SAM" id="Phobius"/>
    </source>
</evidence>
<evidence type="ECO:0000313" key="4">
    <source>
        <dbReference type="Proteomes" id="UP000230069"/>
    </source>
</evidence>
<feature type="signal peptide" evidence="2">
    <location>
        <begin position="1"/>
        <end position="30"/>
    </location>
</feature>
<accession>A0A2G5CMJ0</accession>
<feature type="chain" id="PRO_5013572797" description="Ferredoxin" evidence="2">
    <location>
        <begin position="31"/>
        <end position="231"/>
    </location>
</feature>
<keyword evidence="4" id="KW-1185">Reference proteome</keyword>
<evidence type="ECO:0008006" key="5">
    <source>
        <dbReference type="Google" id="ProtNLM"/>
    </source>
</evidence>
<protein>
    <recommendedName>
        <fullName evidence="5">Ferredoxin</fullName>
    </recommendedName>
</protein>
<dbReference type="STRING" id="218851.A0A2G5CMJ0"/>
<feature type="transmembrane region" description="Helical" evidence="1">
    <location>
        <begin position="208"/>
        <end position="229"/>
    </location>
</feature>
<evidence type="ECO:0000256" key="2">
    <source>
        <dbReference type="SAM" id="SignalP"/>
    </source>
</evidence>
<gene>
    <name evidence="3" type="ORF">AQUCO_04400021v1</name>
</gene>
<keyword evidence="1" id="KW-0812">Transmembrane</keyword>
<evidence type="ECO:0000313" key="3">
    <source>
        <dbReference type="EMBL" id="PIA32532.1"/>
    </source>
</evidence>
<sequence length="231" mass="25453">MLVIMRKLCCCKYWFIVIVCIASFSTLVSAKNHENAANELVNIINENRTAQKLQKLNNNPGLGCIALQYMEECNGTCTSNGTMKCQTPEDDFTEVYAPNCGIELPTFGTLSGRIVGCQSKYLKPSEAFTQIIGRDQKTLSLVKDKKHTEVGVGLVRSHQGPFLWCVLFSNDKVNSTFVLEGGGKGIKQKRGCFSGTNTPCSSGKKIHLLLNNILIVIFSVFVFYVSGIVHL</sequence>
<dbReference type="InterPro" id="IPR035940">
    <property type="entry name" value="CAP_sf"/>
</dbReference>
<name>A0A2G5CMJ0_AQUCA</name>
<organism evidence="3 4">
    <name type="scientific">Aquilegia coerulea</name>
    <name type="common">Rocky mountain columbine</name>
    <dbReference type="NCBI Taxonomy" id="218851"/>
    <lineage>
        <taxon>Eukaryota</taxon>
        <taxon>Viridiplantae</taxon>
        <taxon>Streptophyta</taxon>
        <taxon>Embryophyta</taxon>
        <taxon>Tracheophyta</taxon>
        <taxon>Spermatophyta</taxon>
        <taxon>Magnoliopsida</taxon>
        <taxon>Ranunculales</taxon>
        <taxon>Ranunculaceae</taxon>
        <taxon>Thalictroideae</taxon>
        <taxon>Aquilegia</taxon>
    </lineage>
</organism>
<dbReference type="Gene3D" id="3.40.33.10">
    <property type="entry name" value="CAP"/>
    <property type="match status" value="1"/>
</dbReference>
<keyword evidence="2" id="KW-0732">Signal</keyword>
<keyword evidence="1" id="KW-0472">Membrane</keyword>